<dbReference type="InterPro" id="IPR017439">
    <property type="entry name" value="Amidohydrolase"/>
</dbReference>
<reference evidence="2 3" key="1">
    <citation type="journal article" date="2013" name="Curr. Biol.">
        <title>The Genome of the Foraminiferan Reticulomyxa filosa.</title>
        <authorList>
            <person name="Glockner G."/>
            <person name="Hulsmann N."/>
            <person name="Schleicher M."/>
            <person name="Noegel A.A."/>
            <person name="Eichinger L."/>
            <person name="Gallinger C."/>
            <person name="Pawlowski J."/>
            <person name="Sierra R."/>
            <person name="Euteneuer U."/>
            <person name="Pillet L."/>
            <person name="Moustafa A."/>
            <person name="Platzer M."/>
            <person name="Groth M."/>
            <person name="Szafranski K."/>
            <person name="Schliwa M."/>
        </authorList>
    </citation>
    <scope>NUCLEOTIDE SEQUENCE [LARGE SCALE GENOMIC DNA]</scope>
</reference>
<dbReference type="OMA" id="HELITMR"/>
<dbReference type="SUPFAM" id="SSF53187">
    <property type="entry name" value="Zn-dependent exopeptidases"/>
    <property type="match status" value="1"/>
</dbReference>
<evidence type="ECO:0000256" key="1">
    <source>
        <dbReference type="SAM" id="MobiDB-lite"/>
    </source>
</evidence>
<keyword evidence="2" id="KW-0378">Hydrolase</keyword>
<organism evidence="2 3">
    <name type="scientific">Reticulomyxa filosa</name>
    <dbReference type="NCBI Taxonomy" id="46433"/>
    <lineage>
        <taxon>Eukaryota</taxon>
        <taxon>Sar</taxon>
        <taxon>Rhizaria</taxon>
        <taxon>Retaria</taxon>
        <taxon>Foraminifera</taxon>
        <taxon>Monothalamids</taxon>
        <taxon>Reticulomyxidae</taxon>
        <taxon>Reticulomyxa</taxon>
    </lineage>
</organism>
<feature type="region of interest" description="Disordered" evidence="1">
    <location>
        <begin position="1"/>
        <end position="31"/>
    </location>
</feature>
<proteinExistence type="predicted"/>
<sequence>MGAEESTQQQQEQSSKKDLSTDDISDVEVKEPTAEDMQKWFNSKFAVNVSAQAFELKEQITKIRRYFHRNPELSYQEQNTSKVIAHYLQKMKLDAVTEGVAGTGVVGLLKGDNPGPCILLRADMDALPVTEQNDVEFKSAKEGVMHACGHDCHMAILLGAAEILSKLREQIHGSIKFVFQPAEEGGAGGKKMIEEGVLENPHVDQVYGLHVWSYAKFGVGGHAAVPNGTKDAVVAVAQLVIQLHTIVPRN</sequence>
<dbReference type="OrthoDB" id="9246368at2759"/>
<dbReference type="PANTHER" id="PTHR11014">
    <property type="entry name" value="PEPTIDASE M20 FAMILY MEMBER"/>
    <property type="match status" value="1"/>
</dbReference>
<comment type="caution">
    <text evidence="2">The sequence shown here is derived from an EMBL/GenBank/DDBJ whole genome shotgun (WGS) entry which is preliminary data.</text>
</comment>
<name>X6M6E1_RETFI</name>
<keyword evidence="3" id="KW-1185">Reference proteome</keyword>
<feature type="compositionally biased region" description="Low complexity" evidence="1">
    <location>
        <begin position="1"/>
        <end position="13"/>
    </location>
</feature>
<dbReference type="Proteomes" id="UP000023152">
    <property type="component" value="Unassembled WGS sequence"/>
</dbReference>
<dbReference type="EMBL" id="ASPP01024246">
    <property type="protein sequence ID" value="ETO09206.1"/>
    <property type="molecule type" value="Genomic_DNA"/>
</dbReference>
<dbReference type="PANTHER" id="PTHR11014:SF63">
    <property type="entry name" value="METALLOPEPTIDASE, PUTATIVE (AFU_ORTHOLOGUE AFUA_6G09600)-RELATED"/>
    <property type="match status" value="1"/>
</dbReference>
<evidence type="ECO:0000313" key="2">
    <source>
        <dbReference type="EMBL" id="ETO09206.1"/>
    </source>
</evidence>
<dbReference type="InterPro" id="IPR002933">
    <property type="entry name" value="Peptidase_M20"/>
</dbReference>
<dbReference type="MEROPS" id="M20.009"/>
<dbReference type="GO" id="GO:0016787">
    <property type="term" value="F:hydrolase activity"/>
    <property type="evidence" value="ECO:0007669"/>
    <property type="project" value="UniProtKB-KW"/>
</dbReference>
<dbReference type="Gene3D" id="3.40.630.10">
    <property type="entry name" value="Zn peptidases"/>
    <property type="match status" value="1"/>
</dbReference>
<accession>X6M6E1</accession>
<feature type="non-terminal residue" evidence="2">
    <location>
        <position position="250"/>
    </location>
</feature>
<evidence type="ECO:0000313" key="3">
    <source>
        <dbReference type="Proteomes" id="UP000023152"/>
    </source>
</evidence>
<dbReference type="Pfam" id="PF01546">
    <property type="entry name" value="Peptidase_M20"/>
    <property type="match status" value="1"/>
</dbReference>
<dbReference type="NCBIfam" id="TIGR01891">
    <property type="entry name" value="amidohydrolases"/>
    <property type="match status" value="1"/>
</dbReference>
<dbReference type="AlphaFoldDB" id="X6M6E1"/>
<protein>
    <submittedName>
        <fullName evidence="2">Amidohydrolase</fullName>
    </submittedName>
</protein>
<gene>
    <name evidence="2" type="ORF">RFI_28181</name>
</gene>